<evidence type="ECO:0000259" key="4">
    <source>
        <dbReference type="PROSITE" id="PS01031"/>
    </source>
</evidence>
<reference evidence="5" key="1">
    <citation type="submission" date="2017-08" db="EMBL/GenBank/DDBJ databases">
        <authorList>
            <person name="Polle J.E."/>
            <person name="Barry K."/>
            <person name="Cushman J."/>
            <person name="Schmutz J."/>
            <person name="Tran D."/>
            <person name="Hathwaick L.T."/>
            <person name="Yim W.C."/>
            <person name="Jenkins J."/>
            <person name="Mckie-Krisberg Z.M."/>
            <person name="Prochnik S."/>
            <person name="Lindquist E."/>
            <person name="Dockter R.B."/>
            <person name="Adam C."/>
            <person name="Molina H."/>
            <person name="Bunkerborg J."/>
            <person name="Jin E."/>
            <person name="Buchheim M."/>
            <person name="Magnuson J."/>
        </authorList>
    </citation>
    <scope>NUCLEOTIDE SEQUENCE</scope>
    <source>
        <strain evidence="5">CCAP 19/18</strain>
    </source>
</reference>
<evidence type="ECO:0000313" key="6">
    <source>
        <dbReference type="Proteomes" id="UP000815325"/>
    </source>
</evidence>
<dbReference type="PROSITE" id="PS01031">
    <property type="entry name" value="SHSP"/>
    <property type="match status" value="1"/>
</dbReference>
<evidence type="ECO:0000313" key="5">
    <source>
        <dbReference type="EMBL" id="KAF5838569.1"/>
    </source>
</evidence>
<name>A0ABQ7GVC4_DUNSA</name>
<organism evidence="5 6">
    <name type="scientific">Dunaliella salina</name>
    <name type="common">Green alga</name>
    <name type="synonym">Protococcus salinus</name>
    <dbReference type="NCBI Taxonomy" id="3046"/>
    <lineage>
        <taxon>Eukaryota</taxon>
        <taxon>Viridiplantae</taxon>
        <taxon>Chlorophyta</taxon>
        <taxon>core chlorophytes</taxon>
        <taxon>Chlorophyceae</taxon>
        <taxon>CS clade</taxon>
        <taxon>Chlamydomonadales</taxon>
        <taxon>Dunaliellaceae</taxon>
        <taxon>Dunaliella</taxon>
    </lineage>
</organism>
<evidence type="ECO:0000256" key="3">
    <source>
        <dbReference type="RuleBase" id="RU003616"/>
    </source>
</evidence>
<sequence length="171" mass="18995">MALSLMTDPFFDQLFGDMSRGRGRELGTLAAPASTLSSLHINCDVVERPDRYSIIADAPGMSGDDIQVELQDGTLKVSGEKSRQHEEGKQGHKAWRQERSFQKFQRCFSLPEDANPDAINAKLEHGVLTVEVSAQMRDVLVKSVITMRSILCFAGMKSTDKLLESIEHDRA</sequence>
<comment type="caution">
    <text evidence="5">The sequence shown here is derived from an EMBL/GenBank/DDBJ whole genome shotgun (WGS) entry which is preliminary data.</text>
</comment>
<dbReference type="InterPro" id="IPR002068">
    <property type="entry name" value="A-crystallin/Hsp20_dom"/>
</dbReference>
<evidence type="ECO:0000256" key="1">
    <source>
        <dbReference type="ARBA" id="ARBA00023016"/>
    </source>
</evidence>
<proteinExistence type="inferred from homology"/>
<dbReference type="SUPFAM" id="SSF49764">
    <property type="entry name" value="HSP20-like chaperones"/>
    <property type="match status" value="1"/>
</dbReference>
<dbReference type="CDD" id="cd06464">
    <property type="entry name" value="ACD_sHsps-like"/>
    <property type="match status" value="1"/>
</dbReference>
<gene>
    <name evidence="5" type="ORF">DUNSADRAFT_2553</name>
</gene>
<dbReference type="Proteomes" id="UP000815325">
    <property type="component" value="Unassembled WGS sequence"/>
</dbReference>
<dbReference type="PANTHER" id="PTHR11527">
    <property type="entry name" value="HEAT-SHOCK PROTEIN 20 FAMILY MEMBER"/>
    <property type="match status" value="1"/>
</dbReference>
<protein>
    <submittedName>
        <fullName evidence="5">HSP20-like chaperone</fullName>
    </submittedName>
</protein>
<dbReference type="InterPro" id="IPR008978">
    <property type="entry name" value="HSP20-like_chaperone"/>
</dbReference>
<keyword evidence="1" id="KW-0346">Stress response</keyword>
<keyword evidence="6" id="KW-1185">Reference proteome</keyword>
<dbReference type="Gene3D" id="2.60.40.790">
    <property type="match status" value="1"/>
</dbReference>
<comment type="similarity">
    <text evidence="2 3">Belongs to the small heat shock protein (HSP20) family.</text>
</comment>
<accession>A0ABQ7GVC4</accession>
<dbReference type="Pfam" id="PF00011">
    <property type="entry name" value="HSP20"/>
    <property type="match status" value="1"/>
</dbReference>
<feature type="domain" description="SHSP" evidence="4">
    <location>
        <begin position="34"/>
        <end position="150"/>
    </location>
</feature>
<dbReference type="EMBL" id="MU069573">
    <property type="protein sequence ID" value="KAF5838569.1"/>
    <property type="molecule type" value="Genomic_DNA"/>
</dbReference>
<dbReference type="InterPro" id="IPR031107">
    <property type="entry name" value="Small_HSP"/>
</dbReference>
<evidence type="ECO:0000256" key="2">
    <source>
        <dbReference type="PROSITE-ProRule" id="PRU00285"/>
    </source>
</evidence>